<evidence type="ECO:0000256" key="1">
    <source>
        <dbReference type="SAM" id="MobiDB-lite"/>
    </source>
</evidence>
<dbReference type="OrthoDB" id="9789941at2"/>
<protein>
    <submittedName>
        <fullName evidence="4">Peptidase C39 family protein</fullName>
    </submittedName>
</protein>
<evidence type="ECO:0000256" key="2">
    <source>
        <dbReference type="SAM" id="Phobius"/>
    </source>
</evidence>
<accession>A0A4R1CG46</accession>
<gene>
    <name evidence="4" type="ORF">EPD65_03595</name>
</gene>
<dbReference type="Gene3D" id="3.90.70.10">
    <property type="entry name" value="Cysteine proteinases"/>
    <property type="match status" value="1"/>
</dbReference>
<comment type="caution">
    <text evidence="4">The sequence shown here is derived from an EMBL/GenBank/DDBJ whole genome shotgun (WGS) entry which is preliminary data.</text>
</comment>
<name>A0A4R1CG46_9ACTN</name>
<dbReference type="Proteomes" id="UP000295453">
    <property type="component" value="Unassembled WGS sequence"/>
</dbReference>
<dbReference type="EMBL" id="SJZJ01000004">
    <property type="protein sequence ID" value="TCJ30303.1"/>
    <property type="molecule type" value="Genomic_DNA"/>
</dbReference>
<proteinExistence type="predicted"/>
<dbReference type="RefSeq" id="WP_131581803.1">
    <property type="nucleotide sequence ID" value="NZ_SJZJ01000004.1"/>
</dbReference>
<reference evidence="4 5" key="1">
    <citation type="submission" date="2019-03" db="EMBL/GenBank/DDBJ databases">
        <authorList>
            <person name="Kim M.K.M."/>
        </authorList>
    </citation>
    <scope>NUCLEOTIDE SEQUENCE [LARGE SCALE GENOMIC DNA]</scope>
    <source>
        <strain evidence="4 5">18JY15-6</strain>
    </source>
</reference>
<keyword evidence="5" id="KW-1185">Reference proteome</keyword>
<keyword evidence="2" id="KW-0472">Membrane</keyword>
<evidence type="ECO:0000313" key="5">
    <source>
        <dbReference type="Proteomes" id="UP000295453"/>
    </source>
</evidence>
<sequence length="448" mass="47385">MQLRRLILDPRLDGLRLRFAVAVTVLMALLAYVALLDSSASRQAAERAKGPAVASSPRAQAELAASTPARNSYREVTSQPDWAAGTARGTVAASGSVRLAQRAGSVTVGGRSFDWAAWQSPWVTPGHGFTELVPSWRATTPTGTFVALQVRAKTAAGKTTSWQSFGRWSSGTDEDLRRSLDAQADGLSTVATDTLRADSGVAFTAYTLKVQLYRATGSTATPAVHSIGAVASQLASSVPPVSAPLLGARALAVPAYSQMIHRGQYPNYGGGGQAWCSPTSLSMVLGYYGVKPTASEYAWVNSSYADPWVDEVARRVFDFQYDGAGNWPFNTAYAGTRLTHTAVTRFASLRDVEKFIAAGIPVELSISFSSGQLSGAPISSTAGHLVVVTGFTSSGDVLVNDPAASSDAAVKRTYDRGQFEAAWLRKSHGVAYVMRDAQHAFPTGYGLS</sequence>
<keyword evidence="2" id="KW-0812">Transmembrane</keyword>
<feature type="region of interest" description="Disordered" evidence="1">
    <location>
        <begin position="48"/>
        <end position="80"/>
    </location>
</feature>
<feature type="transmembrane region" description="Helical" evidence="2">
    <location>
        <begin position="15"/>
        <end position="35"/>
    </location>
</feature>
<dbReference type="Pfam" id="PF13529">
    <property type="entry name" value="Peptidase_C39_2"/>
    <property type="match status" value="1"/>
</dbReference>
<dbReference type="InterPro" id="IPR039563">
    <property type="entry name" value="Peptidase_C39_single_dom"/>
</dbReference>
<dbReference type="CDD" id="cd02549">
    <property type="entry name" value="Peptidase_C39A"/>
    <property type="match status" value="1"/>
</dbReference>
<feature type="domain" description="Peptidase C39-like" evidence="3">
    <location>
        <begin position="251"/>
        <end position="403"/>
    </location>
</feature>
<feature type="compositionally biased region" description="Polar residues" evidence="1">
    <location>
        <begin position="68"/>
        <end position="80"/>
    </location>
</feature>
<evidence type="ECO:0000313" key="4">
    <source>
        <dbReference type="EMBL" id="TCJ30303.1"/>
    </source>
</evidence>
<dbReference type="InterPro" id="IPR039564">
    <property type="entry name" value="Peptidase_C39-like"/>
</dbReference>
<organism evidence="4 5">
    <name type="scientific">Nocardioides jejuensis</name>
    <dbReference type="NCBI Taxonomy" id="2502782"/>
    <lineage>
        <taxon>Bacteria</taxon>
        <taxon>Bacillati</taxon>
        <taxon>Actinomycetota</taxon>
        <taxon>Actinomycetes</taxon>
        <taxon>Propionibacteriales</taxon>
        <taxon>Nocardioidaceae</taxon>
        <taxon>Nocardioides</taxon>
    </lineage>
</organism>
<keyword evidence="2" id="KW-1133">Transmembrane helix</keyword>
<evidence type="ECO:0000259" key="3">
    <source>
        <dbReference type="Pfam" id="PF13529"/>
    </source>
</evidence>
<dbReference type="AlphaFoldDB" id="A0A4R1CG46"/>